<reference evidence="1 2" key="1">
    <citation type="journal article" date="2015" name="Nature">
        <title>rRNA introns, odd ribosomes, and small enigmatic genomes across a large radiation of phyla.</title>
        <authorList>
            <person name="Brown C.T."/>
            <person name="Hug L.A."/>
            <person name="Thomas B.C."/>
            <person name="Sharon I."/>
            <person name="Castelle C.J."/>
            <person name="Singh A."/>
            <person name="Wilkins M.J."/>
            <person name="Williams K.H."/>
            <person name="Banfield J.F."/>
        </authorList>
    </citation>
    <scope>NUCLEOTIDE SEQUENCE [LARGE SCALE GENOMIC DNA]</scope>
</reference>
<proteinExistence type="predicted"/>
<dbReference type="AlphaFoldDB" id="A0A0G0Z353"/>
<accession>A0A0G0Z353</accession>
<dbReference type="Proteomes" id="UP000033854">
    <property type="component" value="Unassembled WGS sequence"/>
</dbReference>
<protein>
    <submittedName>
        <fullName evidence="1">Uncharacterized protein</fullName>
    </submittedName>
</protein>
<evidence type="ECO:0000313" key="1">
    <source>
        <dbReference type="EMBL" id="KKS43167.1"/>
    </source>
</evidence>
<evidence type="ECO:0000313" key="2">
    <source>
        <dbReference type="Proteomes" id="UP000033854"/>
    </source>
</evidence>
<organism evidence="1 2">
    <name type="scientific">Candidatus Collierbacteria bacterium GW2011_GWA2_42_17</name>
    <dbReference type="NCBI Taxonomy" id="1618378"/>
    <lineage>
        <taxon>Bacteria</taxon>
        <taxon>Candidatus Collieribacteriota</taxon>
    </lineage>
</organism>
<sequence length="124" mass="14391">MAINRYKMVILRLNEMSTPIKKLTELLSGRLFDFKYKLAKDGGLSTVFDQKLNQSLLSPVRLEIRGEKDHRKEYLVFVVEGTDDLLVSVSDWKGILDIEIKDDKEILITNYEGDWYLINIHSGK</sequence>
<name>A0A0G0Z353_9BACT</name>
<dbReference type="EMBL" id="LCDA01000002">
    <property type="protein sequence ID" value="KKS43167.1"/>
    <property type="molecule type" value="Genomic_DNA"/>
</dbReference>
<comment type="caution">
    <text evidence="1">The sequence shown here is derived from an EMBL/GenBank/DDBJ whole genome shotgun (WGS) entry which is preliminary data.</text>
</comment>
<gene>
    <name evidence="1" type="ORF">UV06_C0002G0069</name>
</gene>